<dbReference type="Pfam" id="PF13391">
    <property type="entry name" value="HNH_2"/>
    <property type="match status" value="1"/>
</dbReference>
<sequence>MAERRNWTEDEVTEALSLYLRLPFGKFHSGTPQIIRMAERIGRTPSSVAMKLSNLAALDETLPQKGLAKASAMDRQVWTKFRQDSSFVLAAYEAQLGTLQPLKPGFSEQRQANWAAKQSEVTRRAVVQRHGQSFFREMILNSYRSCCALTGIDDARLLIASHIIGWQEDDTQRLNPENGICLNALHDRAFDRHLISFDDNYRMIVADDLPADTKRKLTAGVSERLQLPERFLPARAFLHHHRQRMAKRQNMPPLG</sequence>
<proteinExistence type="predicted"/>
<dbReference type="EMBL" id="LAZR01000980">
    <property type="protein sequence ID" value="KKN53249.1"/>
    <property type="molecule type" value="Genomic_DNA"/>
</dbReference>
<feature type="domain" description="HNH nuclease" evidence="1">
    <location>
        <begin position="147"/>
        <end position="198"/>
    </location>
</feature>
<dbReference type="AlphaFoldDB" id="A0A0F9RED8"/>
<reference evidence="2" key="1">
    <citation type="journal article" date="2015" name="Nature">
        <title>Complex archaea that bridge the gap between prokaryotes and eukaryotes.</title>
        <authorList>
            <person name="Spang A."/>
            <person name="Saw J.H."/>
            <person name="Jorgensen S.L."/>
            <person name="Zaremba-Niedzwiedzka K."/>
            <person name="Martijn J."/>
            <person name="Lind A.E."/>
            <person name="van Eijk R."/>
            <person name="Schleper C."/>
            <person name="Guy L."/>
            <person name="Ettema T.J."/>
        </authorList>
    </citation>
    <scope>NUCLEOTIDE SEQUENCE</scope>
</reference>
<protein>
    <recommendedName>
        <fullName evidence="1">HNH nuclease domain-containing protein</fullName>
    </recommendedName>
</protein>
<evidence type="ECO:0000313" key="2">
    <source>
        <dbReference type="EMBL" id="KKN53249.1"/>
    </source>
</evidence>
<organism evidence="2">
    <name type="scientific">marine sediment metagenome</name>
    <dbReference type="NCBI Taxonomy" id="412755"/>
    <lineage>
        <taxon>unclassified sequences</taxon>
        <taxon>metagenomes</taxon>
        <taxon>ecological metagenomes</taxon>
    </lineage>
</organism>
<comment type="caution">
    <text evidence="2">The sequence shown here is derived from an EMBL/GenBank/DDBJ whole genome shotgun (WGS) entry which is preliminary data.</text>
</comment>
<evidence type="ECO:0000259" key="1">
    <source>
        <dbReference type="Pfam" id="PF13391"/>
    </source>
</evidence>
<accession>A0A0F9RED8</accession>
<dbReference type="InterPro" id="IPR003615">
    <property type="entry name" value="HNH_nuc"/>
</dbReference>
<gene>
    <name evidence="2" type="ORF">LCGC14_0604160</name>
</gene>
<name>A0A0F9RED8_9ZZZZ</name>